<sequence>MPLALFKTVRCKSDAGRTGGTSLDVVPDTFASCKEGSEFTSKEDRWWTFPEQQEDFELKFLTSPSTIFPEAERVVIEKTRAMEARKRTKCRE</sequence>
<evidence type="ECO:0000313" key="2">
    <source>
        <dbReference type="Proteomes" id="UP000602510"/>
    </source>
</evidence>
<accession>A0A833W6C8</accession>
<dbReference type="AlphaFoldDB" id="A0A833W6C8"/>
<protein>
    <submittedName>
        <fullName evidence="1">Uncharacterized protein</fullName>
    </submittedName>
</protein>
<evidence type="ECO:0000313" key="1">
    <source>
        <dbReference type="EMBL" id="KAF4031623.1"/>
    </source>
</evidence>
<keyword evidence="2" id="KW-1185">Reference proteome</keyword>
<organism evidence="1 2">
    <name type="scientific">Phytophthora infestans</name>
    <name type="common">Potato late blight agent</name>
    <name type="synonym">Botrytis infestans</name>
    <dbReference type="NCBI Taxonomy" id="4787"/>
    <lineage>
        <taxon>Eukaryota</taxon>
        <taxon>Sar</taxon>
        <taxon>Stramenopiles</taxon>
        <taxon>Oomycota</taxon>
        <taxon>Peronosporomycetes</taxon>
        <taxon>Peronosporales</taxon>
        <taxon>Peronosporaceae</taxon>
        <taxon>Phytophthora</taxon>
    </lineage>
</organism>
<name>A0A833W6C8_PHYIN</name>
<dbReference type="EMBL" id="WSZM01000565">
    <property type="protein sequence ID" value="KAF4031623.1"/>
    <property type="molecule type" value="Genomic_DNA"/>
</dbReference>
<comment type="caution">
    <text evidence="1">The sequence shown here is derived from an EMBL/GenBank/DDBJ whole genome shotgun (WGS) entry which is preliminary data.</text>
</comment>
<reference evidence="1" key="1">
    <citation type="submission" date="2020-04" db="EMBL/GenBank/DDBJ databases">
        <title>Hybrid Assembly of Korean Phytophthora infestans isolates.</title>
        <authorList>
            <person name="Prokchorchik M."/>
            <person name="Lee Y."/>
            <person name="Seo J."/>
            <person name="Cho J.-H."/>
            <person name="Park Y.-E."/>
            <person name="Jang D.-C."/>
            <person name="Im J.-S."/>
            <person name="Choi J.-G."/>
            <person name="Park H.-J."/>
            <person name="Lee G.-B."/>
            <person name="Lee Y.-G."/>
            <person name="Hong S.-Y."/>
            <person name="Cho K."/>
            <person name="Sohn K.H."/>
        </authorList>
    </citation>
    <scope>NUCLEOTIDE SEQUENCE</scope>
    <source>
        <strain evidence="1">KR_1_A1</strain>
    </source>
</reference>
<proteinExistence type="predicted"/>
<dbReference type="Proteomes" id="UP000602510">
    <property type="component" value="Unassembled WGS sequence"/>
</dbReference>
<gene>
    <name evidence="1" type="ORF">GN244_ATG16504</name>
</gene>